<organism evidence="2 3">
    <name type="scientific">Durusdinium trenchii</name>
    <dbReference type="NCBI Taxonomy" id="1381693"/>
    <lineage>
        <taxon>Eukaryota</taxon>
        <taxon>Sar</taxon>
        <taxon>Alveolata</taxon>
        <taxon>Dinophyceae</taxon>
        <taxon>Suessiales</taxon>
        <taxon>Symbiodiniaceae</taxon>
        <taxon>Durusdinium</taxon>
    </lineage>
</organism>
<gene>
    <name evidence="2" type="ORF">CCMP2556_LOCUS37202</name>
</gene>
<reference evidence="2 3" key="1">
    <citation type="submission" date="2024-02" db="EMBL/GenBank/DDBJ databases">
        <authorList>
            <person name="Chen Y."/>
            <person name="Shah S."/>
            <person name="Dougan E. K."/>
            <person name="Thang M."/>
            <person name="Chan C."/>
        </authorList>
    </citation>
    <scope>NUCLEOTIDE SEQUENCE [LARGE SCALE GENOMIC DNA]</scope>
</reference>
<evidence type="ECO:0000313" key="3">
    <source>
        <dbReference type="Proteomes" id="UP001642484"/>
    </source>
</evidence>
<dbReference type="Proteomes" id="UP001642484">
    <property type="component" value="Unassembled WGS sequence"/>
</dbReference>
<evidence type="ECO:0000256" key="1">
    <source>
        <dbReference type="SAM" id="MobiDB-lite"/>
    </source>
</evidence>
<keyword evidence="3" id="KW-1185">Reference proteome</keyword>
<name>A0ABP0PI99_9DINO</name>
<dbReference type="EMBL" id="CAXAMN010023140">
    <property type="protein sequence ID" value="CAK9075554.1"/>
    <property type="molecule type" value="Genomic_DNA"/>
</dbReference>
<feature type="region of interest" description="Disordered" evidence="1">
    <location>
        <begin position="380"/>
        <end position="408"/>
    </location>
</feature>
<accession>A0ABP0PI99</accession>
<feature type="compositionally biased region" description="Low complexity" evidence="1">
    <location>
        <begin position="392"/>
        <end position="402"/>
    </location>
</feature>
<feature type="compositionally biased region" description="Polar residues" evidence="1">
    <location>
        <begin position="382"/>
        <end position="391"/>
    </location>
</feature>
<comment type="caution">
    <text evidence="2">The sequence shown here is derived from an EMBL/GenBank/DDBJ whole genome shotgun (WGS) entry which is preliminary data.</text>
</comment>
<protein>
    <submittedName>
        <fullName evidence="2">Uncharacterized protein</fullName>
    </submittedName>
</protein>
<proteinExistence type="predicted"/>
<evidence type="ECO:0000313" key="2">
    <source>
        <dbReference type="EMBL" id="CAK9075554.1"/>
    </source>
</evidence>
<sequence length="440" mass="48203">MLTASPKASACPGELRRCLTVTPQSQVLHLKLVVKVFVDGSRRLRASSRARARLSSAQFDQLCDFACVYSHIWEEAKLLSHWDAEKDAAFEKAFFQKSMTQSVCVDSSMLLLLPPLLVGTESGGSLRSDLRKLEDKLLASRVELRPFTLNLDLTEIHGNRELPSAFVCFVGVVDATLFCASHLWARQSLPFRSFPKALDEKSFIVPGESFLCHDSRRSLTDLQETSQWLGGQGVPAALIEALTGDRKTFHAAVLVHPTAYDGSVELASLSAGIPVLSSSANATSHNCAKEIVKNHLVDAWKHGRSPMDKLMPRYKASPPAEELPQAPAAPELKLCQVSDGRMLIPRDIRQSFLGCPIYGPEWRDLLKAFDSDWGVQVPAVSDSHSPAGKNTSSPSPLASGPGAKKEEEDTTAFWKKYFPFSDDIQELAGPDASTKFVLTP</sequence>